<name>A0A918EM79_9ACTN</name>
<feature type="compositionally biased region" description="Gly residues" evidence="1">
    <location>
        <begin position="23"/>
        <end position="39"/>
    </location>
</feature>
<evidence type="ECO:0000313" key="3">
    <source>
        <dbReference type="EMBL" id="GGQ21277.1"/>
    </source>
</evidence>
<sequence>MSFGGQSPQGGDPYAGRPYTGRPHGGNPYGGNPYGGGPGPHVPGPRPPHRHPYPYPHYPHPYRRPPLWQRFREEEWPTLRELLGYMGGARALLWVPFVCCVWPALAILVGYPMARVARRKARQVFPYDARRIGAPDIARVQKTRAWAAAVASLLILAVYGTAEDWDQAQEQYFLRLALTPWLLLLSTPVVVLVLFRLSPPAARPRMRAGLRPAIRSVLWYFGALTATPLLAWGSVLVGDAARGRVPEPVAALMGMSVLVVALATSLFLVFSSGRAVRSAFNTTEVHAALPALLTGVLVWEMAAVNLSYGGPPPGPPLVQVCALLGGPASVTAVAWWEMRQLRLRYGVTVRG</sequence>
<feature type="transmembrane region" description="Helical" evidence="2">
    <location>
        <begin position="316"/>
        <end position="336"/>
    </location>
</feature>
<proteinExistence type="predicted"/>
<comment type="caution">
    <text evidence="3">The sequence shown here is derived from an EMBL/GenBank/DDBJ whole genome shotgun (WGS) entry which is preliminary data.</text>
</comment>
<feature type="region of interest" description="Disordered" evidence="1">
    <location>
        <begin position="1"/>
        <end position="50"/>
    </location>
</feature>
<evidence type="ECO:0000256" key="1">
    <source>
        <dbReference type="SAM" id="MobiDB-lite"/>
    </source>
</evidence>
<keyword evidence="2" id="KW-1133">Transmembrane helix</keyword>
<keyword evidence="4" id="KW-1185">Reference proteome</keyword>
<feature type="transmembrane region" description="Helical" evidence="2">
    <location>
        <begin position="285"/>
        <end position="304"/>
    </location>
</feature>
<dbReference type="EMBL" id="BMSV01000009">
    <property type="protein sequence ID" value="GGQ21277.1"/>
    <property type="molecule type" value="Genomic_DNA"/>
</dbReference>
<feature type="transmembrane region" description="Helical" evidence="2">
    <location>
        <begin position="249"/>
        <end position="273"/>
    </location>
</feature>
<evidence type="ECO:0000313" key="4">
    <source>
        <dbReference type="Proteomes" id="UP000654123"/>
    </source>
</evidence>
<dbReference type="AlphaFoldDB" id="A0A918EM79"/>
<dbReference type="Proteomes" id="UP000654123">
    <property type="component" value="Unassembled WGS sequence"/>
</dbReference>
<protein>
    <submittedName>
        <fullName evidence="3">Uncharacterized protein</fullName>
    </submittedName>
</protein>
<evidence type="ECO:0000256" key="2">
    <source>
        <dbReference type="SAM" id="Phobius"/>
    </source>
</evidence>
<accession>A0A918EM79</accession>
<gene>
    <name evidence="3" type="ORF">GCM10010249_44950</name>
</gene>
<reference evidence="3" key="2">
    <citation type="submission" date="2020-09" db="EMBL/GenBank/DDBJ databases">
        <authorList>
            <person name="Sun Q."/>
            <person name="Ohkuma M."/>
        </authorList>
    </citation>
    <scope>NUCLEOTIDE SEQUENCE</scope>
    <source>
        <strain evidence="3">JCM 4335</strain>
    </source>
</reference>
<feature type="transmembrane region" description="Helical" evidence="2">
    <location>
        <begin position="217"/>
        <end position="237"/>
    </location>
</feature>
<feature type="transmembrane region" description="Helical" evidence="2">
    <location>
        <begin position="174"/>
        <end position="197"/>
    </location>
</feature>
<reference evidence="3" key="1">
    <citation type="journal article" date="2014" name="Int. J. Syst. Evol. Microbiol.">
        <title>Complete genome sequence of Corynebacterium casei LMG S-19264T (=DSM 44701T), isolated from a smear-ripened cheese.</title>
        <authorList>
            <consortium name="US DOE Joint Genome Institute (JGI-PGF)"/>
            <person name="Walter F."/>
            <person name="Albersmeier A."/>
            <person name="Kalinowski J."/>
            <person name="Ruckert C."/>
        </authorList>
    </citation>
    <scope>NUCLEOTIDE SEQUENCE</scope>
    <source>
        <strain evidence="3">JCM 4335</strain>
    </source>
</reference>
<keyword evidence="2" id="KW-0812">Transmembrane</keyword>
<feature type="transmembrane region" description="Helical" evidence="2">
    <location>
        <begin position="145"/>
        <end position="162"/>
    </location>
</feature>
<feature type="transmembrane region" description="Helical" evidence="2">
    <location>
        <begin position="91"/>
        <end position="114"/>
    </location>
</feature>
<keyword evidence="2" id="KW-0472">Membrane</keyword>
<organism evidence="3 4">
    <name type="scientific">Streptomyces roseolilacinus</name>
    <dbReference type="NCBI Taxonomy" id="66904"/>
    <lineage>
        <taxon>Bacteria</taxon>
        <taxon>Bacillati</taxon>
        <taxon>Actinomycetota</taxon>
        <taxon>Actinomycetes</taxon>
        <taxon>Kitasatosporales</taxon>
        <taxon>Streptomycetaceae</taxon>
        <taxon>Streptomyces</taxon>
    </lineage>
</organism>